<reference evidence="12" key="1">
    <citation type="submission" date="2023-08" db="EMBL/GenBank/DDBJ databases">
        <authorList>
            <person name="Audoor S."/>
            <person name="Bilcke G."/>
        </authorList>
    </citation>
    <scope>NUCLEOTIDE SEQUENCE</scope>
</reference>
<dbReference type="CDD" id="cd00143">
    <property type="entry name" value="PP2Cc"/>
    <property type="match status" value="1"/>
</dbReference>
<keyword evidence="9" id="KW-0464">Manganese</keyword>
<dbReference type="EC" id="3.1.3.16" evidence="5"/>
<dbReference type="InterPro" id="IPR036457">
    <property type="entry name" value="PPM-type-like_dom_sf"/>
</dbReference>
<comment type="cofactor">
    <cofactor evidence="1">
        <name>Mn(2+)</name>
        <dbReference type="ChEBI" id="CHEBI:29035"/>
    </cofactor>
</comment>
<keyword evidence="13" id="KW-1185">Reference proteome</keyword>
<comment type="subcellular location">
    <subcellularLocation>
        <location evidence="3">Membrane</location>
        <topology evidence="3">Peripheral membrane protein</topology>
    </subcellularLocation>
</comment>
<dbReference type="Proteomes" id="UP001295423">
    <property type="component" value="Unassembled WGS sequence"/>
</dbReference>
<proteinExistence type="inferred from homology"/>
<dbReference type="InterPro" id="IPR001932">
    <property type="entry name" value="PPM-type_phosphatase-like_dom"/>
</dbReference>
<comment type="caution">
    <text evidence="12">The sequence shown here is derived from an EMBL/GenBank/DDBJ whole genome shotgun (WGS) entry which is preliminary data.</text>
</comment>
<dbReference type="SMART" id="SM00332">
    <property type="entry name" value="PP2Cc"/>
    <property type="match status" value="1"/>
</dbReference>
<keyword evidence="7 10" id="KW-0378">Hydrolase</keyword>
<evidence type="ECO:0000313" key="13">
    <source>
        <dbReference type="Proteomes" id="UP001295423"/>
    </source>
</evidence>
<comment type="cofactor">
    <cofactor evidence="2">
        <name>Mg(2+)</name>
        <dbReference type="ChEBI" id="CHEBI:18420"/>
    </cofactor>
</comment>
<dbReference type="InterPro" id="IPR000222">
    <property type="entry name" value="PP2C_BS"/>
</dbReference>
<dbReference type="PROSITE" id="PS01032">
    <property type="entry name" value="PPM_1"/>
    <property type="match status" value="1"/>
</dbReference>
<evidence type="ECO:0000259" key="11">
    <source>
        <dbReference type="PROSITE" id="PS51746"/>
    </source>
</evidence>
<dbReference type="Pfam" id="PF00481">
    <property type="entry name" value="PP2C"/>
    <property type="match status" value="1"/>
</dbReference>
<protein>
    <recommendedName>
        <fullName evidence="5">protein-serine/threonine phosphatase</fullName>
        <ecNumber evidence="5">3.1.3.16</ecNumber>
    </recommendedName>
</protein>
<name>A0AAD2G759_9STRA</name>
<evidence type="ECO:0000256" key="3">
    <source>
        <dbReference type="ARBA" id="ARBA00004170"/>
    </source>
</evidence>
<evidence type="ECO:0000256" key="2">
    <source>
        <dbReference type="ARBA" id="ARBA00001946"/>
    </source>
</evidence>
<dbReference type="GO" id="GO:0016020">
    <property type="term" value="C:membrane"/>
    <property type="evidence" value="ECO:0007669"/>
    <property type="project" value="UniProtKB-SubCell"/>
</dbReference>
<evidence type="ECO:0000256" key="5">
    <source>
        <dbReference type="ARBA" id="ARBA00013081"/>
    </source>
</evidence>
<dbReference type="AlphaFoldDB" id="A0AAD2G759"/>
<evidence type="ECO:0000256" key="7">
    <source>
        <dbReference type="ARBA" id="ARBA00022801"/>
    </source>
</evidence>
<evidence type="ECO:0000256" key="1">
    <source>
        <dbReference type="ARBA" id="ARBA00001936"/>
    </source>
</evidence>
<keyword evidence="8 10" id="KW-0904">Protein phosphatase</keyword>
<dbReference type="Gene3D" id="3.60.40.10">
    <property type="entry name" value="PPM-type phosphatase domain"/>
    <property type="match status" value="1"/>
</dbReference>
<evidence type="ECO:0000256" key="4">
    <source>
        <dbReference type="ARBA" id="ARBA00006702"/>
    </source>
</evidence>
<dbReference type="GO" id="GO:0004722">
    <property type="term" value="F:protein serine/threonine phosphatase activity"/>
    <property type="evidence" value="ECO:0007669"/>
    <property type="project" value="UniProtKB-EC"/>
</dbReference>
<evidence type="ECO:0000256" key="6">
    <source>
        <dbReference type="ARBA" id="ARBA00022723"/>
    </source>
</evidence>
<gene>
    <name evidence="12" type="ORF">CYCCA115_LOCUS20467</name>
</gene>
<dbReference type="PROSITE" id="PS51746">
    <property type="entry name" value="PPM_2"/>
    <property type="match status" value="1"/>
</dbReference>
<dbReference type="GO" id="GO:0046872">
    <property type="term" value="F:metal ion binding"/>
    <property type="evidence" value="ECO:0007669"/>
    <property type="project" value="UniProtKB-KW"/>
</dbReference>
<dbReference type="SUPFAM" id="SSF81606">
    <property type="entry name" value="PP2C-like"/>
    <property type="match status" value="1"/>
</dbReference>
<evidence type="ECO:0000256" key="10">
    <source>
        <dbReference type="RuleBase" id="RU003465"/>
    </source>
</evidence>
<comment type="similarity">
    <text evidence="4 10">Belongs to the PP2C family.</text>
</comment>
<dbReference type="PANTHER" id="PTHR13832:SF565">
    <property type="entry name" value="AT28366P-RELATED"/>
    <property type="match status" value="1"/>
</dbReference>
<dbReference type="InterPro" id="IPR015655">
    <property type="entry name" value="PP2C"/>
</dbReference>
<evidence type="ECO:0000256" key="9">
    <source>
        <dbReference type="ARBA" id="ARBA00023211"/>
    </source>
</evidence>
<accession>A0AAD2G759</accession>
<evidence type="ECO:0000256" key="8">
    <source>
        <dbReference type="ARBA" id="ARBA00022912"/>
    </source>
</evidence>
<sequence length="391" mass="42188">MFDSLLTNFPSIFGGDGYEEQSGKVAVTAKDTIRGVVNECGIQSFAFSGMQGWRLTMEDAHMACSPIPVHNCPEPLSEGHAIFGVFDGHGGDFTSEFAAANFLGHFSRSAKLRHYIHLNSIEQGDVTGISMLRAALKETFVNLDADIRTQQKKKNDKILAGIKKTSANGQVDLVKARKFIERSGSTCAVVLLTPSHIICANAGDSRAILQRGGKVLPLSFDHKPSNIPELQRIENAGGTVKNKRIDGDLAVSRGLGDYAYKKANLRPVSMQKVIPDPEFVVYPRKQDLDEFIVLACDGVWDVATNAECGQFIQGMMDDGHTDIGAICENAIDICLKKNSRDNMTLGVITMDAVKFGTAGLTLGNATRQAKEAAEAATRAAADVASTFMTVK</sequence>
<keyword evidence="6" id="KW-0479">Metal-binding</keyword>
<organism evidence="12 13">
    <name type="scientific">Cylindrotheca closterium</name>
    <dbReference type="NCBI Taxonomy" id="2856"/>
    <lineage>
        <taxon>Eukaryota</taxon>
        <taxon>Sar</taxon>
        <taxon>Stramenopiles</taxon>
        <taxon>Ochrophyta</taxon>
        <taxon>Bacillariophyta</taxon>
        <taxon>Bacillariophyceae</taxon>
        <taxon>Bacillariophycidae</taxon>
        <taxon>Bacillariales</taxon>
        <taxon>Bacillariaceae</taxon>
        <taxon>Cylindrotheca</taxon>
    </lineage>
</organism>
<evidence type="ECO:0000313" key="12">
    <source>
        <dbReference type="EMBL" id="CAJ1964090.1"/>
    </source>
</evidence>
<feature type="domain" description="PPM-type phosphatase" evidence="11">
    <location>
        <begin position="44"/>
        <end position="350"/>
    </location>
</feature>
<dbReference type="EMBL" id="CAKOGP040002169">
    <property type="protein sequence ID" value="CAJ1964090.1"/>
    <property type="molecule type" value="Genomic_DNA"/>
</dbReference>
<dbReference type="PANTHER" id="PTHR13832">
    <property type="entry name" value="PROTEIN PHOSPHATASE 2C"/>
    <property type="match status" value="1"/>
</dbReference>